<evidence type="ECO:0000313" key="3">
    <source>
        <dbReference type="Proteomes" id="UP001234178"/>
    </source>
</evidence>
<proteinExistence type="predicted"/>
<feature type="compositionally biased region" description="Polar residues" evidence="1">
    <location>
        <begin position="137"/>
        <end position="151"/>
    </location>
</feature>
<reference evidence="2 3" key="1">
    <citation type="journal article" date="2023" name="Nucleic Acids Res.">
        <title>The hologenome of Daphnia magna reveals possible DNA methylation and microbiome-mediated evolution of the host genome.</title>
        <authorList>
            <person name="Chaturvedi A."/>
            <person name="Li X."/>
            <person name="Dhandapani V."/>
            <person name="Marshall H."/>
            <person name="Kissane S."/>
            <person name="Cuenca-Cambronero M."/>
            <person name="Asole G."/>
            <person name="Calvet F."/>
            <person name="Ruiz-Romero M."/>
            <person name="Marangio P."/>
            <person name="Guigo R."/>
            <person name="Rago D."/>
            <person name="Mirbahai L."/>
            <person name="Eastwood N."/>
            <person name="Colbourne J.K."/>
            <person name="Zhou J."/>
            <person name="Mallon E."/>
            <person name="Orsini L."/>
        </authorList>
    </citation>
    <scope>NUCLEOTIDE SEQUENCE [LARGE SCALE GENOMIC DNA]</scope>
    <source>
        <strain evidence="2">LRV0_1</strain>
    </source>
</reference>
<comment type="caution">
    <text evidence="2">The sequence shown here is derived from an EMBL/GenBank/DDBJ whole genome shotgun (WGS) entry which is preliminary data.</text>
</comment>
<name>A0ABR0AQC8_9CRUS</name>
<evidence type="ECO:0000256" key="1">
    <source>
        <dbReference type="SAM" id="MobiDB-lite"/>
    </source>
</evidence>
<protein>
    <submittedName>
        <fullName evidence="2">Uncharacterized protein</fullName>
    </submittedName>
</protein>
<feature type="region of interest" description="Disordered" evidence="1">
    <location>
        <begin position="1"/>
        <end position="45"/>
    </location>
</feature>
<dbReference type="Proteomes" id="UP001234178">
    <property type="component" value="Unassembled WGS sequence"/>
</dbReference>
<gene>
    <name evidence="2" type="ORF">OUZ56_016308</name>
</gene>
<organism evidence="2 3">
    <name type="scientific">Daphnia magna</name>
    <dbReference type="NCBI Taxonomy" id="35525"/>
    <lineage>
        <taxon>Eukaryota</taxon>
        <taxon>Metazoa</taxon>
        <taxon>Ecdysozoa</taxon>
        <taxon>Arthropoda</taxon>
        <taxon>Crustacea</taxon>
        <taxon>Branchiopoda</taxon>
        <taxon>Diplostraca</taxon>
        <taxon>Cladocera</taxon>
        <taxon>Anomopoda</taxon>
        <taxon>Daphniidae</taxon>
        <taxon>Daphnia</taxon>
    </lineage>
</organism>
<keyword evidence="3" id="KW-1185">Reference proteome</keyword>
<sequence>MSPSTAISHEPDNSPSTAIPMDSSPPKTGHHPASADLPSHGGTTRRRGVALASFNSPLPDIGMPVLLPALLLPPHFPGSQLPILTVNQNDHTLSLRDSEPTLQSSILSCNLLCSYPSPSRLQTPVMSSGCTTTLSSSAQKSGVMPSSTNIPQAPDFAMVTSP</sequence>
<feature type="region of interest" description="Disordered" evidence="1">
    <location>
        <begin position="137"/>
        <end position="162"/>
    </location>
</feature>
<evidence type="ECO:0000313" key="2">
    <source>
        <dbReference type="EMBL" id="KAK4027297.1"/>
    </source>
</evidence>
<dbReference type="EMBL" id="JAOYFB010000038">
    <property type="protein sequence ID" value="KAK4027297.1"/>
    <property type="molecule type" value="Genomic_DNA"/>
</dbReference>
<accession>A0ABR0AQC8</accession>
<feature type="compositionally biased region" description="Polar residues" evidence="1">
    <location>
        <begin position="1"/>
        <end position="17"/>
    </location>
</feature>